<dbReference type="Gene3D" id="3.90.1150.10">
    <property type="entry name" value="Aspartate Aminotransferase, domain 1"/>
    <property type="match status" value="1"/>
</dbReference>
<evidence type="ECO:0000256" key="1">
    <source>
        <dbReference type="ARBA" id="ARBA00001933"/>
    </source>
</evidence>
<proteinExistence type="inferred from homology"/>
<evidence type="ECO:0000256" key="4">
    <source>
        <dbReference type="ARBA" id="ARBA00023239"/>
    </source>
</evidence>
<dbReference type="GeneID" id="78453721"/>
<dbReference type="EMBL" id="LS483487">
    <property type="protein sequence ID" value="SQJ10030.1"/>
    <property type="molecule type" value="Genomic_DNA"/>
</dbReference>
<dbReference type="NCBIfam" id="TIGR04350">
    <property type="entry name" value="C_S_lyase_PatB"/>
    <property type="match status" value="1"/>
</dbReference>
<evidence type="ECO:0000256" key="5">
    <source>
        <dbReference type="ARBA" id="ARBA00037974"/>
    </source>
</evidence>
<dbReference type="InterPro" id="IPR015422">
    <property type="entry name" value="PyrdxlP-dep_Trfase_small"/>
</dbReference>
<evidence type="ECO:0000256" key="3">
    <source>
        <dbReference type="ARBA" id="ARBA00022898"/>
    </source>
</evidence>
<evidence type="ECO:0000256" key="2">
    <source>
        <dbReference type="ARBA" id="ARBA00012224"/>
    </source>
</evidence>
<reference evidence="7 8" key="1">
    <citation type="submission" date="2018-06" db="EMBL/GenBank/DDBJ databases">
        <authorList>
            <consortium name="Pathogen Informatics"/>
            <person name="Doyle S."/>
        </authorList>
    </citation>
    <scope>NUCLEOTIDE SEQUENCE [LARGE SCALE GENOMIC DNA]</scope>
    <source>
        <strain evidence="7 8">NCTC12112</strain>
    </source>
</reference>
<dbReference type="KEGG" id="ful:C4N20_02790"/>
<evidence type="ECO:0000313" key="7">
    <source>
        <dbReference type="EMBL" id="SQJ10030.1"/>
    </source>
</evidence>
<dbReference type="SUPFAM" id="SSF53383">
    <property type="entry name" value="PLP-dependent transferases"/>
    <property type="match status" value="1"/>
</dbReference>
<comment type="similarity">
    <text evidence="5">Belongs to the class-II pyridoxal-phosphate-dependent aminotransferase family. MalY/PatB cystathionine beta-lyase subfamily.</text>
</comment>
<sequence length="395" mass="45476">MSYDFTTLVSRKNTGASKWEQMYSWNPNVADDVVPLSVADMEFKPAPEIVEGLKKHLDTAILGYTKAYPDFLDSVISWMGRKHKYKVEKEWILNTPGVVNAFYAAVNAFTEPGEGVIIFKPVYYPFSMAIEKNERNIINCPLIENDGYYTIDFEKFDEISKDPKNKLLIFCSPHNPVGRVWTKEELEKVAEISVKNDLVVVSDEIWADLIMPGYEHYMMGRLGGEIEERLITCTAPSKTFNLAGLATSSIIIKNKEIREKYSEMLQIMRSSSVNILGFKACEIAYNQGEKWLEELITVLDINQKVVKEFFEKKFPKIKARLIEGTYLQWLDFKALEISDEELERFMHMDAQFFTDEGYIFGEEGSGYERINLAAPTWVIEAELERLGKALEKIYK</sequence>
<accession>A0AAX2JEP3</accession>
<dbReference type="CDD" id="cd00609">
    <property type="entry name" value="AAT_like"/>
    <property type="match status" value="1"/>
</dbReference>
<feature type="domain" description="Aminotransferase class I/classII large" evidence="6">
    <location>
        <begin position="32"/>
        <end position="376"/>
    </location>
</feature>
<comment type="cofactor">
    <cofactor evidence="1">
        <name>pyridoxal 5'-phosphate</name>
        <dbReference type="ChEBI" id="CHEBI:597326"/>
    </cofactor>
</comment>
<dbReference type="InterPro" id="IPR051798">
    <property type="entry name" value="Class-II_PLP-Dep_Aminotrans"/>
</dbReference>
<protein>
    <recommendedName>
        <fullName evidence="2">cysteine-S-conjugate beta-lyase</fullName>
        <ecNumber evidence="2">4.4.1.13</ecNumber>
    </recommendedName>
</protein>
<dbReference type="InterPro" id="IPR015421">
    <property type="entry name" value="PyrdxlP-dep_Trfase_major"/>
</dbReference>
<dbReference type="PANTHER" id="PTHR43525:SF1">
    <property type="entry name" value="PROTEIN MALY"/>
    <property type="match status" value="1"/>
</dbReference>
<keyword evidence="4 7" id="KW-0456">Lyase</keyword>
<dbReference type="AlphaFoldDB" id="A0AAX2JEP3"/>
<evidence type="ECO:0000313" key="8">
    <source>
        <dbReference type="Proteomes" id="UP000249008"/>
    </source>
</evidence>
<dbReference type="InterPro" id="IPR015424">
    <property type="entry name" value="PyrdxlP-dep_Trfase"/>
</dbReference>
<dbReference type="PANTHER" id="PTHR43525">
    <property type="entry name" value="PROTEIN MALY"/>
    <property type="match status" value="1"/>
</dbReference>
<gene>
    <name evidence="7" type="primary">patB_4</name>
    <name evidence="7" type="ORF">NCTC12112_02440</name>
</gene>
<keyword evidence="3" id="KW-0663">Pyridoxal phosphate</keyword>
<dbReference type="Pfam" id="PF00155">
    <property type="entry name" value="Aminotran_1_2"/>
    <property type="match status" value="1"/>
</dbReference>
<dbReference type="RefSeq" id="WP_005981092.1">
    <property type="nucleotide sequence ID" value="NZ_CABKNW010000005.1"/>
</dbReference>
<name>A0AAX2JEP3_9FUSO</name>
<dbReference type="EC" id="4.4.1.13" evidence="2"/>
<organism evidence="7 8">
    <name type="scientific">Fusobacterium ulcerans</name>
    <dbReference type="NCBI Taxonomy" id="861"/>
    <lineage>
        <taxon>Bacteria</taxon>
        <taxon>Fusobacteriati</taxon>
        <taxon>Fusobacteriota</taxon>
        <taxon>Fusobacteriia</taxon>
        <taxon>Fusobacteriales</taxon>
        <taxon>Fusobacteriaceae</taxon>
        <taxon>Fusobacterium</taxon>
    </lineage>
</organism>
<dbReference type="InterPro" id="IPR027619">
    <property type="entry name" value="C-S_lyase_PatB-like"/>
</dbReference>
<dbReference type="InterPro" id="IPR004839">
    <property type="entry name" value="Aminotransferase_I/II_large"/>
</dbReference>
<evidence type="ECO:0000259" key="6">
    <source>
        <dbReference type="Pfam" id="PF00155"/>
    </source>
</evidence>
<dbReference type="Proteomes" id="UP000249008">
    <property type="component" value="Chromosome 1"/>
</dbReference>
<dbReference type="GO" id="GO:0030170">
    <property type="term" value="F:pyridoxal phosphate binding"/>
    <property type="evidence" value="ECO:0007669"/>
    <property type="project" value="InterPro"/>
</dbReference>
<dbReference type="Gene3D" id="3.40.640.10">
    <property type="entry name" value="Type I PLP-dependent aspartate aminotransferase-like (Major domain)"/>
    <property type="match status" value="1"/>
</dbReference>
<dbReference type="GO" id="GO:0047804">
    <property type="term" value="F:cysteine-S-conjugate beta-lyase activity"/>
    <property type="evidence" value="ECO:0007669"/>
    <property type="project" value="UniProtKB-EC"/>
</dbReference>